<dbReference type="RefSeq" id="XP_008609704.1">
    <property type="nucleotide sequence ID" value="XM_008611482.1"/>
</dbReference>
<dbReference type="InterPro" id="IPR013083">
    <property type="entry name" value="Znf_RING/FYVE/PHD"/>
</dbReference>
<evidence type="ECO:0000256" key="10">
    <source>
        <dbReference type="ARBA" id="ARBA00022771"/>
    </source>
</evidence>
<dbReference type="GO" id="GO:0008270">
    <property type="term" value="F:zinc ion binding"/>
    <property type="evidence" value="ECO:0007669"/>
    <property type="project" value="UniProtKB-KW"/>
</dbReference>
<name>T0RWN5_SAPDV</name>
<dbReference type="GO" id="GO:0005634">
    <property type="term" value="C:nucleus"/>
    <property type="evidence" value="ECO:0007669"/>
    <property type="project" value="UniProtKB-SubCell"/>
</dbReference>
<keyword evidence="10 14" id="KW-0863">Zinc-finger</keyword>
<dbReference type="PROSITE" id="PS00028">
    <property type="entry name" value="ZINC_FINGER_C2H2_1"/>
    <property type="match status" value="1"/>
</dbReference>
<comment type="similarity">
    <text evidence="5">Belongs to the ubiquitin conjugation factor E4 family.</text>
</comment>
<comment type="catalytic activity">
    <reaction evidence="1">
        <text>S-ubiquitinyl-[E2 ubiquitin-conjugating enzyme]-L-cysteine + [acceptor protein]-L-lysine = [E2 ubiquitin-conjugating enzyme]-L-cysteine + N(6)-ubiquitinyl-[acceptor protein]-L-lysine.</text>
        <dbReference type="EC" id="2.3.2.27"/>
    </reaction>
</comment>
<dbReference type="eggNOG" id="KOG4582">
    <property type="taxonomic scope" value="Eukaryota"/>
</dbReference>
<evidence type="ECO:0000256" key="6">
    <source>
        <dbReference type="ARBA" id="ARBA00012483"/>
    </source>
</evidence>
<dbReference type="Pfam" id="PF10408">
    <property type="entry name" value="Ufd2P_core"/>
    <property type="match status" value="2"/>
</dbReference>
<dbReference type="InterPro" id="IPR043145">
    <property type="entry name" value="Znf_ZZ_sf"/>
</dbReference>
<dbReference type="GO" id="GO:0000209">
    <property type="term" value="P:protein polyubiquitination"/>
    <property type="evidence" value="ECO:0007669"/>
    <property type="project" value="TreeGrafter"/>
</dbReference>
<protein>
    <recommendedName>
        <fullName evidence="6">RING-type E3 ubiquitin transferase</fullName>
        <ecNumber evidence="6">2.3.2.27</ecNumber>
    </recommendedName>
</protein>
<evidence type="ECO:0000259" key="16">
    <source>
        <dbReference type="PROSITE" id="PS51698"/>
    </source>
</evidence>
<dbReference type="CDD" id="cd02249">
    <property type="entry name" value="ZZ"/>
    <property type="match status" value="1"/>
</dbReference>
<dbReference type="PANTHER" id="PTHR13931">
    <property type="entry name" value="UBIQUITINATION FACTOR E4"/>
    <property type="match status" value="1"/>
</dbReference>
<evidence type="ECO:0000256" key="8">
    <source>
        <dbReference type="ARBA" id="ARBA00022679"/>
    </source>
</evidence>
<evidence type="ECO:0000256" key="1">
    <source>
        <dbReference type="ARBA" id="ARBA00000900"/>
    </source>
</evidence>
<dbReference type="EMBL" id="JH767146">
    <property type="protein sequence ID" value="EQC36923.1"/>
    <property type="molecule type" value="Genomic_DNA"/>
</dbReference>
<dbReference type="FunFam" id="3.30.40.10:FF:000055">
    <property type="entry name" value="Ubiquitin conjugation factor e4 a"/>
    <property type="match status" value="1"/>
</dbReference>
<evidence type="ECO:0000313" key="17">
    <source>
        <dbReference type="EMBL" id="EQC36923.1"/>
    </source>
</evidence>
<organism evidence="17 18">
    <name type="scientific">Saprolegnia diclina (strain VS20)</name>
    <dbReference type="NCBI Taxonomy" id="1156394"/>
    <lineage>
        <taxon>Eukaryota</taxon>
        <taxon>Sar</taxon>
        <taxon>Stramenopiles</taxon>
        <taxon>Oomycota</taxon>
        <taxon>Saprolegniomycetes</taxon>
        <taxon>Saprolegniales</taxon>
        <taxon>Saprolegniaceae</taxon>
        <taxon>Saprolegnia</taxon>
    </lineage>
</organism>
<keyword evidence="7" id="KW-0963">Cytoplasm</keyword>
<accession>T0RWN5</accession>
<dbReference type="GO" id="GO:0005737">
    <property type="term" value="C:cytoplasm"/>
    <property type="evidence" value="ECO:0007669"/>
    <property type="project" value="UniProtKB-SubCell"/>
</dbReference>
<evidence type="ECO:0000256" key="12">
    <source>
        <dbReference type="ARBA" id="ARBA00022833"/>
    </source>
</evidence>
<keyword evidence="8" id="KW-0808">Transferase</keyword>
<dbReference type="Pfam" id="PF04564">
    <property type="entry name" value="U-box"/>
    <property type="match status" value="1"/>
</dbReference>
<dbReference type="InterPro" id="IPR013087">
    <property type="entry name" value="Znf_C2H2_type"/>
</dbReference>
<dbReference type="InterPro" id="IPR003613">
    <property type="entry name" value="Ubox_domain"/>
</dbReference>
<dbReference type="PANTHER" id="PTHR13931:SF2">
    <property type="entry name" value="UBIQUITIN CONJUGATION FACTOR E4 B"/>
    <property type="match status" value="1"/>
</dbReference>
<dbReference type="GO" id="GO:0006511">
    <property type="term" value="P:ubiquitin-dependent protein catabolic process"/>
    <property type="evidence" value="ECO:0007669"/>
    <property type="project" value="InterPro"/>
</dbReference>
<sequence length="1358" mass="151125">MFTLTSQSDGLRRLFQPRASDEQHHEVLRTVQAQMQLLMRLLRLRPLSPALECQPGCAVTVHGMEFFNEIAHTDATDAMAPPTYQKVLAIIDELFDCVDRINAEKRVVTDAALLECIASALVAVGFAMANNMINAHVNTLLQDSTFNIADTLVSEALSTMEFGHLHPSHVHPLVPSNGSVAFHTATTSKASTATWQCTICHRAAIVKTDVVYRCAGCNVNLCKECYTRIPTGTKTLPPAAPHYKRRLVTGLWASTFEALCSRNRPSAALALDTAMALRRRMAELPLTAGANMLPILEMLVEMLSSRTFRDVLVRSQLWLPDIISGKTMEVASFLGPFFRHCSLPDDAVPGDLLCAHTDQTKAKTMARLRETNERVQMALVSVVDTLLRHGGVVTEAMLCWLTCAIESNGIRRRLGHSPVECASDGFLTNLAAVALHFAAETQPSEIDARYHGYTLGGRISMADMARLVKTPATSKDDATCGRATTAASSYYPSYEANLGVVCDHCQAKDFVGVRYKCGFCDDYDLCGHCFERFYEQNHVLRHSPDHAFIRMSVPLPQVTTWPFRKCADLFEGDATTDIDECASMTCDVCAVTITDRGFQCGACDRFVCASCVDVEEQLAISPGLFGDASLNPHRLHAPGHHYFVLPATLWRHRRRVRFGGALYPPPFISAFRDTDRQVTEWWYMALKVLHVGPVLSMMRYVSVHREYQQLKALCNMESRSRQQGAAGRRSSRSSHSMNLNANHLRVEELLKTKTAMEVQLFAPSLLQALFGFYARVSSWLLHLAGVGPLHADSMCPTDVPAAYADVPEAFLCNVADVAYILGVHPCDGVAWTSEILTPLLTLLFFVLSHRPLTNSPHVRVQLIRALLSLAPLTKDNTSRAPPLLYDLLSTNAFLRAQAVSCLLSCHSDLETYSSSTGGDTSWGLLPARLSTTLLLRWLWNNQVQQPRIIAQQDAHSMVLLFSGVLNDITRLLDEASVKVTAMRRLQELQDSPHTTTGAYFQPSMMQSYLALHFNKARTTFRVLIECLELLAWMASAPALRAVLCRRSLVDQTATTLCFVVSSLETQLHPTRWGFSGEIFQDGMLALAEALLIVVRCAGYHATCPEASSWKLSNYAGILMEEKIGDLDVHQRWKLSSCLFRLEKEAMAPPALERMPSDDEDDVTDDSDDAMDEDAALARLELMAAHRRQQADDDRAQKQLSQRFLAALAADGRFEPVRFRRAAVLLRSDPSLTNMWRDKFVEVVDYTETLLQRQAAMETQLGSVPDEYLDPILHTLMLHPVQLPSGHIVDRSMIERHLLSASVNPFSREPLTMEMLLPCTELQAQIHRFVRQKLSRPLATDGSDDDWGLGWDSLFEASP</sequence>
<evidence type="ECO:0000256" key="4">
    <source>
        <dbReference type="ARBA" id="ARBA00004906"/>
    </source>
</evidence>
<dbReference type="OrthoDB" id="661148at2759"/>
<dbReference type="SUPFAM" id="SSF57850">
    <property type="entry name" value="RING/U-box"/>
    <property type="match status" value="2"/>
</dbReference>
<dbReference type="UniPathway" id="UPA00143"/>
<evidence type="ECO:0000256" key="2">
    <source>
        <dbReference type="ARBA" id="ARBA00004123"/>
    </source>
</evidence>
<keyword evidence="18" id="KW-1185">Reference proteome</keyword>
<dbReference type="InterPro" id="IPR045132">
    <property type="entry name" value="UBE4"/>
</dbReference>
<comment type="pathway">
    <text evidence="4">Protein modification; protein ubiquitination.</text>
</comment>
<dbReference type="OMA" id="CFTRIPN"/>
<dbReference type="EC" id="2.3.2.27" evidence="6"/>
<dbReference type="eggNOG" id="KOG2042">
    <property type="taxonomic scope" value="Eukaryota"/>
</dbReference>
<dbReference type="InterPro" id="IPR000433">
    <property type="entry name" value="Znf_ZZ"/>
</dbReference>
<gene>
    <name evidence="17" type="ORF">SDRG_05750</name>
</gene>
<dbReference type="PROSITE" id="PS01357">
    <property type="entry name" value="ZF_ZZ_1"/>
    <property type="match status" value="1"/>
</dbReference>
<dbReference type="Gene3D" id="3.30.40.10">
    <property type="entry name" value="Zinc/RING finger domain, C3HC4 (zinc finger)"/>
    <property type="match status" value="1"/>
</dbReference>
<dbReference type="InterPro" id="IPR019474">
    <property type="entry name" value="Ub_conjug_fac_E4_core"/>
</dbReference>
<keyword evidence="13" id="KW-0539">Nucleus</keyword>
<proteinExistence type="inferred from homology"/>
<evidence type="ECO:0000256" key="14">
    <source>
        <dbReference type="PROSITE-ProRule" id="PRU00228"/>
    </source>
</evidence>
<comment type="subcellular location">
    <subcellularLocation>
        <location evidence="3">Cytoplasm</location>
    </subcellularLocation>
    <subcellularLocation>
        <location evidence="2">Nucleus</location>
    </subcellularLocation>
</comment>
<dbReference type="InParanoid" id="T0RWN5"/>
<evidence type="ECO:0000256" key="11">
    <source>
        <dbReference type="ARBA" id="ARBA00022786"/>
    </source>
</evidence>
<evidence type="ECO:0000256" key="5">
    <source>
        <dbReference type="ARBA" id="ARBA00007434"/>
    </source>
</evidence>
<keyword evidence="9" id="KW-0479">Metal-binding</keyword>
<dbReference type="GO" id="GO:0000151">
    <property type="term" value="C:ubiquitin ligase complex"/>
    <property type="evidence" value="ECO:0007669"/>
    <property type="project" value="InterPro"/>
</dbReference>
<feature type="domain" description="U-box" evidence="16">
    <location>
        <begin position="1262"/>
        <end position="1335"/>
    </location>
</feature>
<dbReference type="GeneID" id="19946477"/>
<dbReference type="GO" id="GO:0034450">
    <property type="term" value="F:ubiquitin-ubiquitin ligase activity"/>
    <property type="evidence" value="ECO:0007669"/>
    <property type="project" value="InterPro"/>
</dbReference>
<evidence type="ECO:0000256" key="13">
    <source>
        <dbReference type="ARBA" id="ARBA00023242"/>
    </source>
</evidence>
<keyword evidence="11" id="KW-0833">Ubl conjugation pathway</keyword>
<evidence type="ECO:0000256" key="7">
    <source>
        <dbReference type="ARBA" id="ARBA00022490"/>
    </source>
</evidence>
<dbReference type="STRING" id="1156394.T0RWN5"/>
<dbReference type="Pfam" id="PF00569">
    <property type="entry name" value="ZZ"/>
    <property type="match status" value="1"/>
</dbReference>
<reference evidence="17 18" key="1">
    <citation type="submission" date="2012-04" db="EMBL/GenBank/DDBJ databases">
        <title>The Genome Sequence of Saprolegnia declina VS20.</title>
        <authorList>
            <consortium name="The Broad Institute Genome Sequencing Platform"/>
            <person name="Russ C."/>
            <person name="Nusbaum C."/>
            <person name="Tyler B."/>
            <person name="van West P."/>
            <person name="Dieguez-Uribeondo J."/>
            <person name="de Bruijn I."/>
            <person name="Tripathy S."/>
            <person name="Jiang R."/>
            <person name="Young S.K."/>
            <person name="Zeng Q."/>
            <person name="Gargeya S."/>
            <person name="Fitzgerald M."/>
            <person name="Haas B."/>
            <person name="Abouelleil A."/>
            <person name="Alvarado L."/>
            <person name="Arachchi H.M."/>
            <person name="Berlin A."/>
            <person name="Chapman S.B."/>
            <person name="Goldberg J."/>
            <person name="Griggs A."/>
            <person name="Gujja S."/>
            <person name="Hansen M."/>
            <person name="Howarth C."/>
            <person name="Imamovic A."/>
            <person name="Larimer J."/>
            <person name="McCowen C."/>
            <person name="Montmayeur A."/>
            <person name="Murphy C."/>
            <person name="Neiman D."/>
            <person name="Pearson M."/>
            <person name="Priest M."/>
            <person name="Roberts A."/>
            <person name="Saif S."/>
            <person name="Shea T."/>
            <person name="Sisk P."/>
            <person name="Sykes S."/>
            <person name="Wortman J."/>
            <person name="Nusbaum C."/>
            <person name="Birren B."/>
        </authorList>
    </citation>
    <scope>NUCLEOTIDE SEQUENCE [LARGE SCALE GENOMIC DNA]</scope>
    <source>
        <strain evidence="17 18">VS20</strain>
    </source>
</reference>
<dbReference type="Gene3D" id="3.30.60.90">
    <property type="match status" value="1"/>
</dbReference>
<dbReference type="PROSITE" id="PS51698">
    <property type="entry name" value="U_BOX"/>
    <property type="match status" value="1"/>
</dbReference>
<evidence type="ECO:0000256" key="3">
    <source>
        <dbReference type="ARBA" id="ARBA00004496"/>
    </source>
</evidence>
<dbReference type="SMART" id="SM00291">
    <property type="entry name" value="ZnF_ZZ"/>
    <property type="match status" value="1"/>
</dbReference>
<dbReference type="PROSITE" id="PS50135">
    <property type="entry name" value="ZF_ZZ_2"/>
    <property type="match status" value="1"/>
</dbReference>
<dbReference type="SMART" id="SM00504">
    <property type="entry name" value="Ubox"/>
    <property type="match status" value="1"/>
</dbReference>
<evidence type="ECO:0000259" key="15">
    <source>
        <dbReference type="PROSITE" id="PS50135"/>
    </source>
</evidence>
<dbReference type="GO" id="GO:0036503">
    <property type="term" value="P:ERAD pathway"/>
    <property type="evidence" value="ECO:0007669"/>
    <property type="project" value="InterPro"/>
</dbReference>
<keyword evidence="12" id="KW-0862">Zinc</keyword>
<evidence type="ECO:0000313" key="18">
    <source>
        <dbReference type="Proteomes" id="UP000030762"/>
    </source>
</evidence>
<evidence type="ECO:0000256" key="9">
    <source>
        <dbReference type="ARBA" id="ARBA00022723"/>
    </source>
</evidence>
<feature type="domain" description="ZZ-type" evidence="15">
    <location>
        <begin position="497"/>
        <end position="556"/>
    </location>
</feature>
<dbReference type="VEuPathDB" id="FungiDB:SDRG_05750"/>
<dbReference type="Proteomes" id="UP000030762">
    <property type="component" value="Unassembled WGS sequence"/>
</dbReference>